<accession>A0A5B9W9Q3</accession>
<evidence type="ECO:0000313" key="2">
    <source>
        <dbReference type="EMBL" id="QEH36994.1"/>
    </source>
</evidence>
<protein>
    <recommendedName>
        <fullName evidence="4">PEP-CTERM protein-sorting domain-containing protein</fullName>
    </recommendedName>
</protein>
<reference evidence="2 3" key="1">
    <citation type="submission" date="2019-08" db="EMBL/GenBank/DDBJ databases">
        <title>Deep-cultivation of Planctomycetes and their phenomic and genomic characterization uncovers novel biology.</title>
        <authorList>
            <person name="Wiegand S."/>
            <person name="Jogler M."/>
            <person name="Boedeker C."/>
            <person name="Pinto D."/>
            <person name="Vollmers J."/>
            <person name="Rivas-Marin E."/>
            <person name="Kohn T."/>
            <person name="Peeters S.H."/>
            <person name="Heuer A."/>
            <person name="Rast P."/>
            <person name="Oberbeckmann S."/>
            <person name="Bunk B."/>
            <person name="Jeske O."/>
            <person name="Meyerdierks A."/>
            <person name="Storesund J.E."/>
            <person name="Kallscheuer N."/>
            <person name="Luecker S."/>
            <person name="Lage O.M."/>
            <person name="Pohl T."/>
            <person name="Merkel B.J."/>
            <person name="Hornburger P."/>
            <person name="Mueller R.-W."/>
            <person name="Bruemmer F."/>
            <person name="Labrenz M."/>
            <person name="Spormann A.M."/>
            <person name="Op den Camp H."/>
            <person name="Overmann J."/>
            <person name="Amann R."/>
            <person name="Jetten M.S.M."/>
            <person name="Mascher T."/>
            <person name="Medema M.H."/>
            <person name="Devos D.P."/>
            <person name="Kaster A.-K."/>
            <person name="Ovreas L."/>
            <person name="Rohde M."/>
            <person name="Galperin M.Y."/>
            <person name="Jogler C."/>
        </authorList>
    </citation>
    <scope>NUCLEOTIDE SEQUENCE [LARGE SCALE GENOMIC DNA]</scope>
    <source>
        <strain evidence="2 3">OJF2</strain>
    </source>
</reference>
<dbReference type="Proteomes" id="UP000324233">
    <property type="component" value="Chromosome"/>
</dbReference>
<sequence length="296" mass="30870" precursor="true">MRVALLLALIAISGSPLGASPIPIAMAFRVTDLGTGYRLQADSAGLVHGVISGDGGQTYAFEKSPVTALDEHVSFSPHAGETIWTMQNGAHRAGYQSNNTFSGTYPVTNSTTDGKTETVSNGWNGRPTDLNASGHYVGYAASTDWGAPATYAMASGLPGMESGVGALYYNNLNNYIPQGLGTRLTSAIQIDDLDRILARGEDGHVYLLTPNGLGLPSPVPEPTSLVLCILVLCGAALNARRMRAGGKLPSTVPPRKVASAGVARRARNAYPGDWVAARAESFVGHPRSHGHVVSTG</sequence>
<gene>
    <name evidence="2" type="ORF">OJF2_55790</name>
</gene>
<feature type="chain" id="PRO_5023079134" description="PEP-CTERM protein-sorting domain-containing protein" evidence="1">
    <location>
        <begin position="20"/>
        <end position="296"/>
    </location>
</feature>
<keyword evidence="3" id="KW-1185">Reference proteome</keyword>
<keyword evidence="1" id="KW-0732">Signal</keyword>
<proteinExistence type="predicted"/>
<dbReference type="AlphaFoldDB" id="A0A5B9W9Q3"/>
<evidence type="ECO:0000256" key="1">
    <source>
        <dbReference type="SAM" id="SignalP"/>
    </source>
</evidence>
<dbReference type="RefSeq" id="WP_148596615.1">
    <property type="nucleotide sequence ID" value="NZ_CP042997.1"/>
</dbReference>
<name>A0A5B9W9Q3_9BACT</name>
<feature type="signal peptide" evidence="1">
    <location>
        <begin position="1"/>
        <end position="19"/>
    </location>
</feature>
<evidence type="ECO:0000313" key="3">
    <source>
        <dbReference type="Proteomes" id="UP000324233"/>
    </source>
</evidence>
<dbReference type="EMBL" id="CP042997">
    <property type="protein sequence ID" value="QEH36994.1"/>
    <property type="molecule type" value="Genomic_DNA"/>
</dbReference>
<evidence type="ECO:0008006" key="4">
    <source>
        <dbReference type="Google" id="ProtNLM"/>
    </source>
</evidence>
<organism evidence="2 3">
    <name type="scientific">Aquisphaera giovannonii</name>
    <dbReference type="NCBI Taxonomy" id="406548"/>
    <lineage>
        <taxon>Bacteria</taxon>
        <taxon>Pseudomonadati</taxon>
        <taxon>Planctomycetota</taxon>
        <taxon>Planctomycetia</taxon>
        <taxon>Isosphaerales</taxon>
        <taxon>Isosphaeraceae</taxon>
        <taxon>Aquisphaera</taxon>
    </lineage>
</organism>
<dbReference type="KEGG" id="agv:OJF2_55790"/>